<name>C4B7X5_BOMMO</name>
<keyword evidence="13" id="KW-1185">Reference proteome</keyword>
<reference evidence="11" key="2">
    <citation type="journal article" date="2009" name="Curr. Biol.">
        <title>Highly selective tuning of a silkworm olfactory receptor to a key mulberry leaf volatile.</title>
        <authorList>
            <person name="Tanaka K."/>
            <person name="Uda Y."/>
            <person name="Ono Y."/>
            <person name="Nakagawa T."/>
            <person name="Suwa M."/>
            <person name="Yamaoka R."/>
            <person name="Touhara K."/>
        </authorList>
    </citation>
    <scope>NUCLEOTIDE SEQUENCE</scope>
</reference>
<accession>C4B7X5</accession>
<evidence type="ECO:0000256" key="7">
    <source>
        <dbReference type="ARBA" id="ARBA00023136"/>
    </source>
</evidence>
<dbReference type="GO" id="GO:0007165">
    <property type="term" value="P:signal transduction"/>
    <property type="evidence" value="ECO:0007669"/>
    <property type="project" value="UniProtKB-KW"/>
</dbReference>
<evidence type="ECO:0000256" key="4">
    <source>
        <dbReference type="ARBA" id="ARBA00022692"/>
    </source>
</evidence>
<dbReference type="KEGG" id="bmor:100127037"/>
<dbReference type="PANTHER" id="PTHR21137">
    <property type="entry name" value="ODORANT RECEPTOR"/>
    <property type="match status" value="1"/>
</dbReference>
<dbReference type="Proteomes" id="UP000005204">
    <property type="component" value="Unassembled WGS sequence"/>
</dbReference>
<proteinExistence type="inferred from homology"/>
<evidence type="ECO:0000313" key="12">
    <source>
        <dbReference type="EnsemblMetazoa" id="NP_001155299.1"/>
    </source>
</evidence>
<dbReference type="Pfam" id="PF02949">
    <property type="entry name" value="7tm_6"/>
    <property type="match status" value="1"/>
</dbReference>
<keyword evidence="8 10" id="KW-0675">Receptor</keyword>
<comment type="similarity">
    <text evidence="10">Belongs to the insect chemoreceptor superfamily. Heteromeric odorant receptor channel (TC 1.A.69) family.</text>
</comment>
<evidence type="ECO:0000313" key="13">
    <source>
        <dbReference type="Proteomes" id="UP000005204"/>
    </source>
</evidence>
<dbReference type="GO" id="GO:0004984">
    <property type="term" value="F:olfactory receptor activity"/>
    <property type="evidence" value="ECO:0007669"/>
    <property type="project" value="InterPro"/>
</dbReference>
<keyword evidence="3 10" id="KW-0716">Sensory transduction</keyword>
<keyword evidence="5 10" id="KW-0552">Olfaction</keyword>
<reference evidence="12" key="3">
    <citation type="submission" date="2022-06" db="UniProtKB">
        <authorList>
            <consortium name="EnsemblMetazoa"/>
        </authorList>
    </citation>
    <scope>IDENTIFICATION</scope>
    <source>
        <strain evidence="12">p50T (Dazao)</strain>
    </source>
</reference>
<feature type="transmembrane region" description="Helical" evidence="10">
    <location>
        <begin position="296"/>
        <end position="314"/>
    </location>
</feature>
<dbReference type="OrthoDB" id="6617147at2759"/>
<organism evidence="11">
    <name type="scientific">Bombyx mori</name>
    <name type="common">Silk moth</name>
    <dbReference type="NCBI Taxonomy" id="7091"/>
    <lineage>
        <taxon>Eukaryota</taxon>
        <taxon>Metazoa</taxon>
        <taxon>Ecdysozoa</taxon>
        <taxon>Arthropoda</taxon>
        <taxon>Hexapoda</taxon>
        <taxon>Insecta</taxon>
        <taxon>Pterygota</taxon>
        <taxon>Neoptera</taxon>
        <taxon>Endopterygota</taxon>
        <taxon>Lepidoptera</taxon>
        <taxon>Glossata</taxon>
        <taxon>Ditrysia</taxon>
        <taxon>Bombycoidea</taxon>
        <taxon>Bombycidae</taxon>
        <taxon>Bombycinae</taxon>
        <taxon>Bombyx</taxon>
    </lineage>
</organism>
<dbReference type="EnsemblMetazoa" id="NM_001161827.1">
    <property type="protein sequence ID" value="NP_001155299.1"/>
    <property type="gene ID" value="GeneID_100127037"/>
</dbReference>
<comment type="subcellular location">
    <subcellularLocation>
        <location evidence="1 10">Cell membrane</location>
        <topology evidence="1 10">Multi-pass membrane protein</topology>
    </subcellularLocation>
</comment>
<dbReference type="InterPro" id="IPR004117">
    <property type="entry name" value="7tm6_olfct_rcpt"/>
</dbReference>
<gene>
    <name evidence="12" type="primary">100127037</name>
</gene>
<sequence>MAFFIRNKMLGLTITLNTLSWAGLIMRDQYTKTQRIIVRVYGWLVFLYLFVAATYVQIADLIDIWGDLDLMAETSLLLFMELAVISKILTLIFKYDKIMEIINGTEDILCSENRLEGQKIIASIDKETTRFFQYYTSSVIFTTFFWFLGEHSSTFFIRAKYPFNELKSPGYEFALIHQCMMMVFTGYFEFNINIFFASVVAGCRCRLKLVALSLRNICINIPVNKKNLITPEEEKLITERLHCAISQHKYALDAAEDVKHCLSKVLLVQLTVSIVIICTTAYQMAVNKSTDTIQKLSMAGYLLGASFEVFLFCFQGQSLSNASEDIADAVYECPWYTLTQPLKRTLLIIMMRAQSPAILTAGGFVTLDITEYMAVLTGHGGFGDFLHRTGAEPMAECHHCGCDLDTVQHTLLVCPAWKGWRRDLVVKIGNDLSSVLWHRCSAATSRGRRCLTSASAPSRRRRRGA</sequence>
<evidence type="ECO:0000256" key="5">
    <source>
        <dbReference type="ARBA" id="ARBA00022725"/>
    </source>
</evidence>
<dbReference type="AlphaFoldDB" id="C4B7X5"/>
<evidence type="ECO:0000256" key="10">
    <source>
        <dbReference type="RuleBase" id="RU351113"/>
    </source>
</evidence>
<protein>
    <recommendedName>
        <fullName evidence="10">Odorant receptor</fullName>
    </recommendedName>
</protein>
<evidence type="ECO:0000256" key="2">
    <source>
        <dbReference type="ARBA" id="ARBA00022475"/>
    </source>
</evidence>
<evidence type="ECO:0000256" key="6">
    <source>
        <dbReference type="ARBA" id="ARBA00022989"/>
    </source>
</evidence>
<keyword evidence="9 10" id="KW-0807">Transducer</keyword>
<evidence type="ECO:0000256" key="1">
    <source>
        <dbReference type="ARBA" id="ARBA00004651"/>
    </source>
</evidence>
<keyword evidence="6 10" id="KW-1133">Transmembrane helix</keyword>
<dbReference type="PANTHER" id="PTHR21137:SF35">
    <property type="entry name" value="ODORANT RECEPTOR 19A-RELATED"/>
    <property type="match status" value="1"/>
</dbReference>
<feature type="transmembrane region" description="Helical" evidence="10">
    <location>
        <begin position="36"/>
        <end position="56"/>
    </location>
</feature>
<evidence type="ECO:0000256" key="9">
    <source>
        <dbReference type="ARBA" id="ARBA00023224"/>
    </source>
</evidence>
<dbReference type="GO" id="GO:0005886">
    <property type="term" value="C:plasma membrane"/>
    <property type="evidence" value="ECO:0007669"/>
    <property type="project" value="UniProtKB-SubCell"/>
</dbReference>
<evidence type="ECO:0000256" key="3">
    <source>
        <dbReference type="ARBA" id="ARBA00022606"/>
    </source>
</evidence>
<reference evidence="13" key="1">
    <citation type="journal article" date="2008" name="Insect Biochem. Mol. Biol.">
        <title>The genome of a lepidopteran model insect, the silkworm Bombyx mori.</title>
        <authorList>
            <consortium name="International Silkworm Genome Consortium"/>
        </authorList>
    </citation>
    <scope>NUCLEOTIDE SEQUENCE [LARGE SCALE GENOMIC DNA]</scope>
    <source>
        <strain evidence="13">p50T</strain>
    </source>
</reference>
<feature type="transmembrane region" description="Helical" evidence="10">
    <location>
        <begin position="265"/>
        <end position="284"/>
    </location>
</feature>
<keyword evidence="7 10" id="KW-0472">Membrane</keyword>
<keyword evidence="2" id="KW-1003">Cell membrane</keyword>
<keyword evidence="4 10" id="KW-0812">Transmembrane</keyword>
<dbReference type="GO" id="GO:0005549">
    <property type="term" value="F:odorant binding"/>
    <property type="evidence" value="ECO:0007669"/>
    <property type="project" value="InterPro"/>
</dbReference>
<feature type="transmembrane region" description="Helical" evidence="10">
    <location>
        <begin position="131"/>
        <end position="149"/>
    </location>
</feature>
<evidence type="ECO:0000313" key="11">
    <source>
        <dbReference type="EMBL" id="BAH66341.1"/>
    </source>
</evidence>
<feature type="transmembrane region" description="Helical" evidence="10">
    <location>
        <begin position="76"/>
        <end position="93"/>
    </location>
</feature>
<comment type="caution">
    <text evidence="10">Lacks conserved residue(s) required for the propagation of feature annotation.</text>
</comment>
<evidence type="ECO:0000256" key="8">
    <source>
        <dbReference type="ARBA" id="ARBA00023170"/>
    </source>
</evidence>
<dbReference type="EMBL" id="AB472123">
    <property type="protein sequence ID" value="BAH66341.1"/>
    <property type="molecule type" value="Genomic_DNA"/>
</dbReference>